<dbReference type="Proteomes" id="UP000179102">
    <property type="component" value="Unassembled WGS sequence"/>
</dbReference>
<organism evidence="2 3">
    <name type="scientific">Candidatus Curtissbacteria bacterium RIFCSPHIGHO2_01_FULL_41_11</name>
    <dbReference type="NCBI Taxonomy" id="1797711"/>
    <lineage>
        <taxon>Bacteria</taxon>
        <taxon>Candidatus Curtissiibacteriota</taxon>
    </lineage>
</organism>
<keyword evidence="1" id="KW-1133">Transmembrane helix</keyword>
<reference evidence="2 3" key="1">
    <citation type="journal article" date="2016" name="Nat. Commun.">
        <title>Thousands of microbial genomes shed light on interconnected biogeochemical processes in an aquifer system.</title>
        <authorList>
            <person name="Anantharaman K."/>
            <person name="Brown C.T."/>
            <person name="Hug L.A."/>
            <person name="Sharon I."/>
            <person name="Castelle C.J."/>
            <person name="Probst A.J."/>
            <person name="Thomas B.C."/>
            <person name="Singh A."/>
            <person name="Wilkins M.J."/>
            <person name="Karaoz U."/>
            <person name="Brodie E.L."/>
            <person name="Williams K.H."/>
            <person name="Hubbard S.S."/>
            <person name="Banfield J.F."/>
        </authorList>
    </citation>
    <scope>NUCLEOTIDE SEQUENCE [LARGE SCALE GENOMIC DNA]</scope>
</reference>
<keyword evidence="1" id="KW-0812">Transmembrane</keyword>
<dbReference type="EMBL" id="MFAZ01000045">
    <property type="protein sequence ID" value="OGD86286.1"/>
    <property type="molecule type" value="Genomic_DNA"/>
</dbReference>
<accession>A0A1F5G329</accession>
<comment type="caution">
    <text evidence="2">The sequence shown here is derived from an EMBL/GenBank/DDBJ whole genome shotgun (WGS) entry which is preliminary data.</text>
</comment>
<name>A0A1F5G329_9BACT</name>
<evidence type="ECO:0000256" key="1">
    <source>
        <dbReference type="SAM" id="Phobius"/>
    </source>
</evidence>
<feature type="transmembrane region" description="Helical" evidence="1">
    <location>
        <begin position="20"/>
        <end position="37"/>
    </location>
</feature>
<evidence type="ECO:0000313" key="2">
    <source>
        <dbReference type="EMBL" id="OGD86286.1"/>
    </source>
</evidence>
<proteinExistence type="predicted"/>
<gene>
    <name evidence="2" type="ORF">A2870_01660</name>
</gene>
<dbReference type="AlphaFoldDB" id="A0A1F5G329"/>
<feature type="transmembrane region" description="Helical" evidence="1">
    <location>
        <begin position="43"/>
        <end position="63"/>
    </location>
</feature>
<keyword evidence="1" id="KW-0472">Membrane</keyword>
<sequence length="88" mass="10188">MKHTFWHHVITVLVLEAENFLWIFVSITLAVSGFVIFANTYYLFFKAAVGLPLILAGVFAFILKMNSLFIDLFDFKKIQHLCKFCHTS</sequence>
<protein>
    <submittedName>
        <fullName evidence="2">Uncharacterized protein</fullName>
    </submittedName>
</protein>
<dbReference type="STRING" id="1797711.A2870_01660"/>
<evidence type="ECO:0000313" key="3">
    <source>
        <dbReference type="Proteomes" id="UP000179102"/>
    </source>
</evidence>